<dbReference type="Proteomes" id="UP000000323">
    <property type="component" value="Chromosome 1"/>
</dbReference>
<proteinExistence type="inferred from homology"/>
<dbReference type="STRING" id="525904.Tter_0463"/>
<dbReference type="InterPro" id="IPR031107">
    <property type="entry name" value="Small_HSP"/>
</dbReference>
<dbReference type="Pfam" id="PF00011">
    <property type="entry name" value="HSP20"/>
    <property type="match status" value="1"/>
</dbReference>
<dbReference type="Gene3D" id="2.60.40.790">
    <property type="match status" value="1"/>
</dbReference>
<evidence type="ECO:0000256" key="2">
    <source>
        <dbReference type="RuleBase" id="RU003616"/>
    </source>
</evidence>
<accession>D1CEM8</accession>
<feature type="domain" description="SHSP" evidence="3">
    <location>
        <begin position="39"/>
        <end position="150"/>
    </location>
</feature>
<evidence type="ECO:0000313" key="5">
    <source>
        <dbReference type="Proteomes" id="UP000000323"/>
    </source>
</evidence>
<name>D1CEM8_THET1</name>
<dbReference type="InterPro" id="IPR008978">
    <property type="entry name" value="HSP20-like_chaperone"/>
</dbReference>
<dbReference type="SUPFAM" id="SSF49764">
    <property type="entry name" value="HSP20-like chaperones"/>
    <property type="match status" value="1"/>
</dbReference>
<dbReference type="KEGG" id="ttr:Tter_0463"/>
<dbReference type="PROSITE" id="PS01031">
    <property type="entry name" value="SHSP"/>
    <property type="match status" value="1"/>
</dbReference>
<evidence type="ECO:0000259" key="3">
    <source>
        <dbReference type="PROSITE" id="PS01031"/>
    </source>
</evidence>
<organism evidence="4 5">
    <name type="scientific">Thermobaculum terrenum (strain ATCC BAA-798 / CCMEE 7001 / YNP1)</name>
    <dbReference type="NCBI Taxonomy" id="525904"/>
    <lineage>
        <taxon>Bacteria</taxon>
        <taxon>Bacillati</taxon>
        <taxon>Chloroflexota</taxon>
        <taxon>Chloroflexia</taxon>
        <taxon>Candidatus Thermobaculales</taxon>
        <taxon>Candidatus Thermobaculaceae</taxon>
        <taxon>Thermobaculum</taxon>
    </lineage>
</organism>
<evidence type="ECO:0000256" key="1">
    <source>
        <dbReference type="PROSITE-ProRule" id="PRU00285"/>
    </source>
</evidence>
<dbReference type="eggNOG" id="COG0071">
    <property type="taxonomic scope" value="Bacteria"/>
</dbReference>
<dbReference type="OrthoDB" id="9811615at2"/>
<dbReference type="EMBL" id="CP001825">
    <property type="protein sequence ID" value="ACZ41384.1"/>
    <property type="molecule type" value="Genomic_DNA"/>
</dbReference>
<reference evidence="5" key="1">
    <citation type="journal article" date="2010" name="Stand. Genomic Sci.">
        <title>Complete genome sequence of 'Thermobaculum terrenum' type strain (YNP1).</title>
        <authorList>
            <person name="Kiss H."/>
            <person name="Cleland D."/>
            <person name="Lapidus A."/>
            <person name="Lucas S."/>
            <person name="Glavina Del Rio T."/>
            <person name="Nolan M."/>
            <person name="Tice H."/>
            <person name="Han C."/>
            <person name="Goodwin L."/>
            <person name="Pitluck S."/>
            <person name="Liolios K."/>
            <person name="Ivanova N."/>
            <person name="Mavromatis K."/>
            <person name="Ovchinnikova G."/>
            <person name="Pati A."/>
            <person name="Chen A."/>
            <person name="Palaniappan K."/>
            <person name="Land M."/>
            <person name="Hauser L."/>
            <person name="Chang Y."/>
            <person name="Jeffries C."/>
            <person name="Lu M."/>
            <person name="Brettin T."/>
            <person name="Detter J."/>
            <person name="Goker M."/>
            <person name="Tindall B."/>
            <person name="Beck B."/>
            <person name="McDermott T."/>
            <person name="Woyke T."/>
            <person name="Bristow J."/>
            <person name="Eisen J."/>
            <person name="Markowitz V."/>
            <person name="Hugenholtz P."/>
            <person name="Kyrpides N."/>
            <person name="Klenk H."/>
            <person name="Cheng J."/>
        </authorList>
    </citation>
    <scope>NUCLEOTIDE SEQUENCE [LARGE SCALE GENOMIC DNA]</scope>
    <source>
        <strain evidence="5">ATCC BAA-798 / YNP1</strain>
    </source>
</reference>
<dbReference type="PANTHER" id="PTHR11527">
    <property type="entry name" value="HEAT-SHOCK PROTEIN 20 FAMILY MEMBER"/>
    <property type="match status" value="1"/>
</dbReference>
<protein>
    <submittedName>
        <fullName evidence="4">Heat shock protein Hsp20</fullName>
    </submittedName>
</protein>
<sequence>MLNRNFWDPFREMIRLSEAMDRLFEESFVRPTSWMLGRGGETGYWVPIDIVETDNDYIVKASLPGFKPEDIQVNITGETLTISGNYKAEEPKDARYVLRERCLGSFSRTITLPVPVEADKAVAHFEHGELTLTLPKVEEVRTKQIKISVGEQPQLSSTAESAQPQA</sequence>
<dbReference type="RefSeq" id="WP_012874419.1">
    <property type="nucleotide sequence ID" value="NC_013525.1"/>
</dbReference>
<evidence type="ECO:0000313" key="4">
    <source>
        <dbReference type="EMBL" id="ACZ41384.1"/>
    </source>
</evidence>
<keyword evidence="5" id="KW-1185">Reference proteome</keyword>
<dbReference type="AlphaFoldDB" id="D1CEM8"/>
<keyword evidence="4" id="KW-0346">Stress response</keyword>
<dbReference type="CDD" id="cd06464">
    <property type="entry name" value="ACD_sHsps-like"/>
    <property type="match status" value="1"/>
</dbReference>
<comment type="similarity">
    <text evidence="1 2">Belongs to the small heat shock protein (HSP20) family.</text>
</comment>
<dbReference type="InterPro" id="IPR002068">
    <property type="entry name" value="A-crystallin/Hsp20_dom"/>
</dbReference>
<gene>
    <name evidence="4" type="ordered locus">Tter_0463</name>
</gene>
<dbReference type="HOGENOM" id="CLU_046737_12_2_0"/>